<dbReference type="InterPro" id="IPR016024">
    <property type="entry name" value="ARM-type_fold"/>
</dbReference>
<protein>
    <submittedName>
        <fullName evidence="3 5">Integrator complex subunit 5</fullName>
    </submittedName>
</protein>
<name>A0A3B4GDH1_9CICH</name>
<dbReference type="PANTHER" id="PTHR31697">
    <property type="entry name" value="INTEGRATOR COMPLEX SUBUNIT 5"/>
    <property type="match status" value="1"/>
</dbReference>
<keyword evidence="4" id="KW-1185">Reference proteome</keyword>
<sequence>MFTDRAMSVVFDGSPLKAMQSSHTHTPQTALSTQELSQEIKSFISGVDTVQGRKLSVREHARCAVRLLRSVPACRGAVLEHLRGVYDEHVSAFLHNLETESNASTGVSSNLEDIIQEIHAVLSEFIRLNPRAWAPLVSTWAVDLLGQLSSKHAGRRVAPHSSSLNELLQLWMSCAATRSLMEAYSQCLAAMLAWCPDACVDALLDTSVQHSPHFDWVVAHIGSAFPGTIISRVMACGLKDFCSHGAKDQGLLVMGVDKGSRVPKIGSVVGILGHLAAHHSDSIRKELLRMFQESLNPSSPLSPTSSSTSWESSPQLRRAAVPFLLQLAAMSPNLFGPVSAELVELLRPPVLLQLQAVLQGLPREELDNMLGLVVHLISQSPSGGARVLRFLADTATPASVIISGPTPSPHEGVREGCDRLLQMLLLHLHKLVFNRTDGVEVNPHHSASSQPQRVIPFLEELQSHIGQLCAETLRLERKRHLWLHQLLCLLSVYGGPSTATEALCQLLTQARNPEELALAWQLHTTLSSCMAGLIPAAIARSVAQIHTHTLGPRQLRQLLLNLAAAIQSQDEERRGATGAQSSMVVQVGSAVSGHLHDFCPLLLHGDPAVSHAAVRLLSCSPLPRTCSPAQLLQLSRAAVTHFFQALRRRGEGGKAGRDGGQAGEAVNCSVLLLSRFAAYSPLTLKSVLQQLVEGALHKGNTDLFGGQIADMSGAPVTSPSVSPDVGASLLDVNCRFGTTVNFSSSVWSVFHAGVIGKGLKARTSIQLPDPSLVIQNIQILLAVIVKCCSSSGLNGSRSPSDPDEPPPINAEAAKVVAVTIVENVCPDVANSELSWPPEEHARTTVERDIHIRRCFEAHPVLFPLLQVVAAGRPALCYCSAVLRGLLATLLAHWEASREASSTDSPWHLQASCLLVSCMGEGQLLPPVLANVHEAFPHLTPFEVRLLLLAVWEYVRGNGPMPQKFVFSSEKGMFCRDFSRDGDVARYVAPIHSVLHKNIDRLGHLCWRFQL</sequence>
<feature type="domain" description="Integrator complex subunit 5 N-terminal" evidence="1">
    <location>
        <begin position="34"/>
        <end position="242"/>
    </location>
</feature>
<dbReference type="PANTHER" id="PTHR31697:SF2">
    <property type="entry name" value="INTEGRATOR COMPLEX SUBUNIT 5"/>
    <property type="match status" value="1"/>
</dbReference>
<dbReference type="InterPro" id="IPR029444">
    <property type="entry name" value="INTS5_C"/>
</dbReference>
<reference evidence="5" key="2">
    <citation type="submission" date="2025-04" db="UniProtKB">
        <authorList>
            <consortium name="RefSeq"/>
        </authorList>
    </citation>
    <scope>IDENTIFICATION</scope>
</reference>
<dbReference type="GeneID" id="102203584"/>
<dbReference type="Ensembl" id="ENSPNYT00000020655.1">
    <property type="protein sequence ID" value="ENSPNYP00000020159.1"/>
    <property type="gene ID" value="ENSPNYG00000015255.1"/>
</dbReference>
<accession>A0A3B4GDH1</accession>
<evidence type="ECO:0000313" key="3">
    <source>
        <dbReference type="Ensembl" id="ENSPNYP00000020159.1"/>
    </source>
</evidence>
<dbReference type="RefSeq" id="XP_005723141.1">
    <property type="nucleotide sequence ID" value="XM_005723084.1"/>
</dbReference>
<dbReference type="SUPFAM" id="SSF48371">
    <property type="entry name" value="ARM repeat"/>
    <property type="match status" value="1"/>
</dbReference>
<dbReference type="Proteomes" id="UP000695023">
    <property type="component" value="Unplaced"/>
</dbReference>
<evidence type="ECO:0000313" key="5">
    <source>
        <dbReference type="RefSeq" id="XP_005723141.1"/>
    </source>
</evidence>
<dbReference type="CTD" id="80789"/>
<dbReference type="InterPro" id="IPR040316">
    <property type="entry name" value="INTS5"/>
</dbReference>
<reference evidence="3" key="1">
    <citation type="submission" date="2023-09" db="UniProtKB">
        <authorList>
            <consortium name="Ensembl"/>
        </authorList>
    </citation>
    <scope>IDENTIFICATION</scope>
</reference>
<dbReference type="GeneTree" id="ENSGT00390000008374"/>
<feature type="domain" description="Integrator complex subunit 5 C-terminal" evidence="2">
    <location>
        <begin position="264"/>
        <end position="1001"/>
    </location>
</feature>
<gene>
    <name evidence="3" type="primary">INTS5</name>
    <name evidence="5" type="synonym">ints5</name>
</gene>
<dbReference type="GO" id="GO:0034472">
    <property type="term" value="P:snRNA 3'-end processing"/>
    <property type="evidence" value="ECO:0007669"/>
    <property type="project" value="TreeGrafter"/>
</dbReference>
<dbReference type="GO" id="GO:0043484">
    <property type="term" value="P:regulation of RNA splicing"/>
    <property type="evidence" value="ECO:0007669"/>
    <property type="project" value="Ensembl"/>
</dbReference>
<evidence type="ECO:0000259" key="2">
    <source>
        <dbReference type="Pfam" id="PF14838"/>
    </source>
</evidence>
<dbReference type="STRING" id="303518.ENSPNYP00000020159"/>
<proteinExistence type="predicted"/>
<dbReference type="GO" id="GO:0032039">
    <property type="term" value="C:integrator complex"/>
    <property type="evidence" value="ECO:0007669"/>
    <property type="project" value="InterPro"/>
</dbReference>
<dbReference type="Pfam" id="PF14837">
    <property type="entry name" value="INTS5_N"/>
    <property type="match status" value="1"/>
</dbReference>
<dbReference type="InterPro" id="IPR029445">
    <property type="entry name" value="INTS5_N"/>
</dbReference>
<organism evidence="3">
    <name type="scientific">Pundamilia nyererei</name>
    <dbReference type="NCBI Taxonomy" id="303518"/>
    <lineage>
        <taxon>Eukaryota</taxon>
        <taxon>Metazoa</taxon>
        <taxon>Chordata</taxon>
        <taxon>Craniata</taxon>
        <taxon>Vertebrata</taxon>
        <taxon>Euteleostomi</taxon>
        <taxon>Actinopterygii</taxon>
        <taxon>Neopterygii</taxon>
        <taxon>Teleostei</taxon>
        <taxon>Neoteleostei</taxon>
        <taxon>Acanthomorphata</taxon>
        <taxon>Ovalentaria</taxon>
        <taxon>Cichlomorphae</taxon>
        <taxon>Cichliformes</taxon>
        <taxon>Cichlidae</taxon>
        <taxon>African cichlids</taxon>
        <taxon>Pseudocrenilabrinae</taxon>
        <taxon>Haplochromini</taxon>
        <taxon>Pundamilia</taxon>
    </lineage>
</organism>
<evidence type="ECO:0000259" key="1">
    <source>
        <dbReference type="Pfam" id="PF14837"/>
    </source>
</evidence>
<evidence type="ECO:0000313" key="4">
    <source>
        <dbReference type="Proteomes" id="UP000695023"/>
    </source>
</evidence>
<dbReference type="OrthoDB" id="69088at2759"/>
<dbReference type="Pfam" id="PF14838">
    <property type="entry name" value="INTS5_C"/>
    <property type="match status" value="1"/>
</dbReference>
<dbReference type="AlphaFoldDB" id="A0A3B4GDH1"/>